<dbReference type="KEGG" id="mcub:MCBB_0013"/>
<dbReference type="SMART" id="SM00710">
    <property type="entry name" value="PbH1"/>
    <property type="match status" value="4"/>
</dbReference>
<protein>
    <submittedName>
        <fullName evidence="2">Parallel beta-helix repeat protein</fullName>
    </submittedName>
</protein>
<dbReference type="InterPro" id="IPR011050">
    <property type="entry name" value="Pectin_lyase_fold/virulence"/>
</dbReference>
<dbReference type="InterPro" id="IPR006626">
    <property type="entry name" value="PbH1"/>
</dbReference>
<dbReference type="OrthoDB" id="373694at2157"/>
<dbReference type="InterPro" id="IPR022441">
    <property type="entry name" value="Para_beta_helix_rpt-2"/>
</dbReference>
<proteinExistence type="predicted"/>
<dbReference type="SUPFAM" id="SSF51126">
    <property type="entry name" value="Pectin lyase-like"/>
    <property type="match status" value="1"/>
</dbReference>
<keyword evidence="3" id="KW-1185">Reference proteome</keyword>
<dbReference type="Proteomes" id="UP000094707">
    <property type="component" value="Chromosome I"/>
</dbReference>
<feature type="domain" description="Right handed beta helix" evidence="1">
    <location>
        <begin position="3"/>
        <end position="101"/>
    </location>
</feature>
<dbReference type="Pfam" id="PF13229">
    <property type="entry name" value="Beta_helix"/>
    <property type="match status" value="1"/>
</dbReference>
<evidence type="ECO:0000313" key="2">
    <source>
        <dbReference type="EMBL" id="SCG84602.1"/>
    </source>
</evidence>
<accession>A0A1D3KZ00</accession>
<dbReference type="AlphaFoldDB" id="A0A1D3KZ00"/>
<evidence type="ECO:0000313" key="3">
    <source>
        <dbReference type="Proteomes" id="UP000094707"/>
    </source>
</evidence>
<evidence type="ECO:0000259" key="1">
    <source>
        <dbReference type="Pfam" id="PF13229"/>
    </source>
</evidence>
<name>A0A1D3KZ00_9EURY</name>
<dbReference type="Gene3D" id="2.160.20.10">
    <property type="entry name" value="Single-stranded right-handed beta-helix, Pectin lyase-like"/>
    <property type="match status" value="1"/>
</dbReference>
<dbReference type="InterPro" id="IPR012334">
    <property type="entry name" value="Pectin_lyas_fold"/>
</dbReference>
<gene>
    <name evidence="2" type="ORF">MCBB_0013</name>
</gene>
<sequence>MHGNNITLAGLDVYDNGGIGIAISGNNPTVTNNTVAGNYGNGICVTGDGATITGNTVLYNVGSGIIVNGANSNVTGNDVDYNGHAGILVNGEVIGNGTYNGLLVSGPALLGLLSQYGTINLGEGVPVTIDSVLAAADGVIDAFVADFAAIELTVSRAGVVGLAVAVALVGVYLTVKYPNEYPQTVYTLEGTLISPELLPLTIYTLQSVLHGDGNPLTPERLQEDYWKGVNLIIEISDSEDYKDIRKEIKEKAEKGDFNGVQDIIDNVAGLGGIPGDPRTNDDYKNWGEKIHEDWDEFVNALKRGDVGSAAENGLILSIETGTYPLAVTGEVIVDYYNKMTGRT</sequence>
<reference evidence="2 3" key="1">
    <citation type="submission" date="2016-08" db="EMBL/GenBank/DDBJ databases">
        <authorList>
            <person name="Seilhamer J.J."/>
        </authorList>
    </citation>
    <scope>NUCLEOTIDE SEQUENCE [LARGE SCALE GENOMIC DNA]</scope>
    <source>
        <strain evidence="2">Buetzberg</strain>
    </source>
</reference>
<organism evidence="2 3">
    <name type="scientific">Methanobacterium congolense</name>
    <dbReference type="NCBI Taxonomy" id="118062"/>
    <lineage>
        <taxon>Archaea</taxon>
        <taxon>Methanobacteriati</taxon>
        <taxon>Methanobacteriota</taxon>
        <taxon>Methanomada group</taxon>
        <taxon>Methanobacteria</taxon>
        <taxon>Methanobacteriales</taxon>
        <taxon>Methanobacteriaceae</taxon>
        <taxon>Methanobacterium</taxon>
    </lineage>
</organism>
<dbReference type="InterPro" id="IPR039448">
    <property type="entry name" value="Beta_helix"/>
</dbReference>
<dbReference type="STRING" id="118062.MCBB_0013"/>
<dbReference type="EMBL" id="LT607756">
    <property type="protein sequence ID" value="SCG84602.1"/>
    <property type="molecule type" value="Genomic_DNA"/>
</dbReference>
<dbReference type="NCBIfam" id="TIGR03804">
    <property type="entry name" value="para_beta_helix"/>
    <property type="match status" value="1"/>
</dbReference>